<organism evidence="1 2">
    <name type="scientific">Puccinia graminis f. sp. tritici</name>
    <dbReference type="NCBI Taxonomy" id="56615"/>
    <lineage>
        <taxon>Eukaryota</taxon>
        <taxon>Fungi</taxon>
        <taxon>Dikarya</taxon>
        <taxon>Basidiomycota</taxon>
        <taxon>Pucciniomycotina</taxon>
        <taxon>Pucciniomycetes</taxon>
        <taxon>Pucciniales</taxon>
        <taxon>Pucciniaceae</taxon>
        <taxon>Puccinia</taxon>
    </lineage>
</organism>
<reference evidence="1 2" key="1">
    <citation type="submission" date="2019-05" db="EMBL/GenBank/DDBJ databases">
        <title>Emergence of the Ug99 lineage of the wheat stem rust pathogen through somatic hybridization.</title>
        <authorList>
            <person name="Li F."/>
            <person name="Upadhyaya N.M."/>
            <person name="Sperschneider J."/>
            <person name="Matny O."/>
            <person name="Nguyen-Phuc H."/>
            <person name="Mago R."/>
            <person name="Raley C."/>
            <person name="Miller M.E."/>
            <person name="Silverstein K.A.T."/>
            <person name="Henningsen E."/>
            <person name="Hirsch C.D."/>
            <person name="Visser B."/>
            <person name="Pretorius Z.A."/>
            <person name="Steffenson B.J."/>
            <person name="Schwessinger B."/>
            <person name="Dodds P.N."/>
            <person name="Figueroa M."/>
        </authorList>
    </citation>
    <scope>NUCLEOTIDE SEQUENCE [LARGE SCALE GENOMIC DNA]</scope>
    <source>
        <strain evidence="1">21-0</strain>
    </source>
</reference>
<name>A0A5B0MH15_PUCGR</name>
<gene>
    <name evidence="1" type="ORF">PGT21_033230</name>
</gene>
<evidence type="ECO:0000313" key="2">
    <source>
        <dbReference type="Proteomes" id="UP000324748"/>
    </source>
</evidence>
<comment type="caution">
    <text evidence="1">The sequence shown here is derived from an EMBL/GenBank/DDBJ whole genome shotgun (WGS) entry which is preliminary data.</text>
</comment>
<proteinExistence type="predicted"/>
<evidence type="ECO:0000313" key="1">
    <source>
        <dbReference type="EMBL" id="KAA1075296.1"/>
    </source>
</evidence>
<dbReference type="OrthoDB" id="10612460at2759"/>
<accession>A0A5B0MH15</accession>
<protein>
    <submittedName>
        <fullName evidence="1">Uncharacterized protein</fullName>
    </submittedName>
</protein>
<dbReference type="Proteomes" id="UP000324748">
    <property type="component" value="Unassembled WGS sequence"/>
</dbReference>
<keyword evidence="2" id="KW-1185">Reference proteome</keyword>
<dbReference type="AlphaFoldDB" id="A0A5B0MH15"/>
<dbReference type="EMBL" id="VSWC01000157">
    <property type="protein sequence ID" value="KAA1075296.1"/>
    <property type="molecule type" value="Genomic_DNA"/>
</dbReference>
<sequence length="148" mass="15799">MTLRAGLWISAIRWRIPASGCGWPLFRKTLAGIRVSQRKPEASWKGFLPASEVHVPQQLEGNPSSWQGKCTSPVNWKEILPANEVHVPQRLEGYPSSLLAGPLKGGYPWIPAAADGYPLAGADADADGHLAGKSSRISASVATSSNDT</sequence>